<dbReference type="InterPro" id="IPR011701">
    <property type="entry name" value="MFS"/>
</dbReference>
<dbReference type="InterPro" id="IPR020846">
    <property type="entry name" value="MFS_dom"/>
</dbReference>
<feature type="transmembrane region" description="Helical" evidence="8">
    <location>
        <begin position="105"/>
        <end position="123"/>
    </location>
</feature>
<name>A0A7W3QQR6_ACTNM</name>
<evidence type="ECO:0000313" key="10">
    <source>
        <dbReference type="EMBL" id="MBA8956020.1"/>
    </source>
</evidence>
<dbReference type="PANTHER" id="PTHR42718:SF46">
    <property type="entry name" value="BLR6921 PROTEIN"/>
    <property type="match status" value="1"/>
</dbReference>
<feature type="transmembrane region" description="Helical" evidence="8">
    <location>
        <begin position="327"/>
        <end position="346"/>
    </location>
</feature>
<dbReference type="GO" id="GO:0022857">
    <property type="term" value="F:transmembrane transporter activity"/>
    <property type="evidence" value="ECO:0007669"/>
    <property type="project" value="InterPro"/>
</dbReference>
<evidence type="ECO:0000256" key="8">
    <source>
        <dbReference type="SAM" id="Phobius"/>
    </source>
</evidence>
<feature type="transmembrane region" description="Helical" evidence="8">
    <location>
        <begin position="160"/>
        <end position="182"/>
    </location>
</feature>
<dbReference type="PANTHER" id="PTHR42718">
    <property type="entry name" value="MAJOR FACILITATOR SUPERFAMILY MULTIDRUG TRANSPORTER MFSC"/>
    <property type="match status" value="1"/>
</dbReference>
<evidence type="ECO:0000313" key="11">
    <source>
        <dbReference type="Proteomes" id="UP000572680"/>
    </source>
</evidence>
<comment type="caution">
    <text evidence="10">The sequence shown here is derived from an EMBL/GenBank/DDBJ whole genome shotgun (WGS) entry which is preliminary data.</text>
</comment>
<keyword evidence="5 8" id="KW-1133">Transmembrane helix</keyword>
<evidence type="ECO:0000256" key="5">
    <source>
        <dbReference type="ARBA" id="ARBA00022989"/>
    </source>
</evidence>
<evidence type="ECO:0000256" key="7">
    <source>
        <dbReference type="SAM" id="MobiDB-lite"/>
    </source>
</evidence>
<evidence type="ECO:0000256" key="6">
    <source>
        <dbReference type="ARBA" id="ARBA00023136"/>
    </source>
</evidence>
<feature type="transmembrane region" description="Helical" evidence="8">
    <location>
        <begin position="294"/>
        <end position="315"/>
    </location>
</feature>
<dbReference type="SUPFAM" id="SSF103473">
    <property type="entry name" value="MFS general substrate transporter"/>
    <property type="match status" value="1"/>
</dbReference>
<dbReference type="Gene3D" id="1.20.1250.20">
    <property type="entry name" value="MFS general substrate transporter like domains"/>
    <property type="match status" value="1"/>
</dbReference>
<gene>
    <name evidence="10" type="ORF">HNR61_007702</name>
</gene>
<keyword evidence="6 8" id="KW-0472">Membrane</keyword>
<dbReference type="Proteomes" id="UP000572680">
    <property type="component" value="Unassembled WGS sequence"/>
</dbReference>
<feature type="transmembrane region" description="Helical" evidence="8">
    <location>
        <begin position="40"/>
        <end position="62"/>
    </location>
</feature>
<organism evidence="10 11">
    <name type="scientific">Actinomadura namibiensis</name>
    <dbReference type="NCBI Taxonomy" id="182080"/>
    <lineage>
        <taxon>Bacteria</taxon>
        <taxon>Bacillati</taxon>
        <taxon>Actinomycetota</taxon>
        <taxon>Actinomycetes</taxon>
        <taxon>Streptosporangiales</taxon>
        <taxon>Thermomonosporaceae</taxon>
        <taxon>Actinomadura</taxon>
    </lineage>
</organism>
<protein>
    <submittedName>
        <fullName evidence="10">EmrB/QacA subfamily drug resistance transporter</fullName>
    </submittedName>
</protein>
<dbReference type="RefSeq" id="WP_182847974.1">
    <property type="nucleotide sequence ID" value="NZ_BAAALP010000080.1"/>
</dbReference>
<feature type="transmembrane region" description="Helical" evidence="8">
    <location>
        <begin position="422"/>
        <end position="440"/>
    </location>
</feature>
<sequence length="469" mass="46791">MNRANGVLAVACAAQFMVVLDVSVVNVALPAIQADLRLPAAHLPWIAGAYALAFGGTLLLGARLADIHGHRRTFLGGLALFTAASLLGGLAGGGAPLVAARAVQGLGAAVLAPVTLTVLTAAFPEGPARVRALATWAAVGLTGGAAGNLLAGALTETLSWRAILLVNVPVGALALPVAARLLTDAPRRSRRLDLPGAVLATTGLTCLVYGLSQARARGWDHPAPVAASAAALLLLAAFALAERHAPSPLVPPRLLRSRAVAVGNLVTLLAGACFQIPLWYFLSLYLHHALGYTAMQTGAAFLPHTLLTLLVGLRVTPALMRRAGDRTLIVAGALAAAAGFGWQSLIGPGDGYLTGVLGPAVLISVGGGLFTTPLTAVVTSGVPEADAGVASGLLNTAKQVGGAVGLAALTALAPDTADPGRAFLACAGLLAACAALALALPSAGRDQQPFGGAGEQARLDGGEPVGPAR</sequence>
<dbReference type="GO" id="GO:0005886">
    <property type="term" value="C:plasma membrane"/>
    <property type="evidence" value="ECO:0007669"/>
    <property type="project" value="UniProtKB-SubCell"/>
</dbReference>
<evidence type="ECO:0000256" key="4">
    <source>
        <dbReference type="ARBA" id="ARBA00022692"/>
    </source>
</evidence>
<feature type="domain" description="Major facilitator superfamily (MFS) profile" evidence="9">
    <location>
        <begin position="7"/>
        <end position="445"/>
    </location>
</feature>
<evidence type="ECO:0000256" key="1">
    <source>
        <dbReference type="ARBA" id="ARBA00004651"/>
    </source>
</evidence>
<dbReference type="CDD" id="cd17321">
    <property type="entry name" value="MFS_MMR_MDR_like"/>
    <property type="match status" value="1"/>
</dbReference>
<feature type="transmembrane region" description="Helical" evidence="8">
    <location>
        <begin position="135"/>
        <end position="154"/>
    </location>
</feature>
<dbReference type="Gene3D" id="1.20.1720.10">
    <property type="entry name" value="Multidrug resistance protein D"/>
    <property type="match status" value="1"/>
</dbReference>
<feature type="transmembrane region" description="Helical" evidence="8">
    <location>
        <begin position="262"/>
        <end position="282"/>
    </location>
</feature>
<evidence type="ECO:0000256" key="3">
    <source>
        <dbReference type="ARBA" id="ARBA00022475"/>
    </source>
</evidence>
<keyword evidence="3" id="KW-1003">Cell membrane</keyword>
<proteinExistence type="predicted"/>
<comment type="subcellular location">
    <subcellularLocation>
        <location evidence="1">Cell membrane</location>
        <topology evidence="1">Multi-pass membrane protein</topology>
    </subcellularLocation>
</comment>
<keyword evidence="2" id="KW-0813">Transport</keyword>
<dbReference type="AlphaFoldDB" id="A0A7W3QQR6"/>
<keyword evidence="11" id="KW-1185">Reference proteome</keyword>
<feature type="transmembrane region" description="Helical" evidence="8">
    <location>
        <begin position="223"/>
        <end position="241"/>
    </location>
</feature>
<keyword evidence="4 8" id="KW-0812">Transmembrane</keyword>
<reference evidence="10 11" key="1">
    <citation type="submission" date="2020-08" db="EMBL/GenBank/DDBJ databases">
        <title>Genomic Encyclopedia of Type Strains, Phase IV (KMG-IV): sequencing the most valuable type-strain genomes for metagenomic binning, comparative biology and taxonomic classification.</title>
        <authorList>
            <person name="Goeker M."/>
        </authorList>
    </citation>
    <scope>NUCLEOTIDE SEQUENCE [LARGE SCALE GENOMIC DNA]</scope>
    <source>
        <strain evidence="10 11">DSM 44197</strain>
    </source>
</reference>
<accession>A0A7W3QQR6</accession>
<evidence type="ECO:0000259" key="9">
    <source>
        <dbReference type="PROSITE" id="PS50850"/>
    </source>
</evidence>
<feature type="transmembrane region" description="Helical" evidence="8">
    <location>
        <begin position="194"/>
        <end position="211"/>
    </location>
</feature>
<evidence type="ECO:0000256" key="2">
    <source>
        <dbReference type="ARBA" id="ARBA00022448"/>
    </source>
</evidence>
<dbReference type="Pfam" id="PF07690">
    <property type="entry name" value="MFS_1"/>
    <property type="match status" value="1"/>
</dbReference>
<feature type="region of interest" description="Disordered" evidence="7">
    <location>
        <begin position="447"/>
        <end position="469"/>
    </location>
</feature>
<feature type="transmembrane region" description="Helical" evidence="8">
    <location>
        <begin position="74"/>
        <end position="99"/>
    </location>
</feature>
<dbReference type="PROSITE" id="PS50850">
    <property type="entry name" value="MFS"/>
    <property type="match status" value="1"/>
</dbReference>
<dbReference type="InterPro" id="IPR036259">
    <property type="entry name" value="MFS_trans_sf"/>
</dbReference>
<dbReference type="EMBL" id="JACJIA010000014">
    <property type="protein sequence ID" value="MBA8956020.1"/>
    <property type="molecule type" value="Genomic_DNA"/>
</dbReference>